<dbReference type="AlphaFoldDB" id="A0A848QAL8"/>
<reference evidence="1 2" key="1">
    <citation type="submission" date="2020-04" db="EMBL/GenBank/DDBJ databases">
        <authorList>
            <person name="Liu A."/>
        </authorList>
    </citation>
    <scope>NUCLEOTIDE SEQUENCE [LARGE SCALE GENOMIC DNA]</scope>
    <source>
        <strain evidence="1 2">RZ02</strain>
    </source>
</reference>
<organism evidence="1 2">
    <name type="scientific">Pontixanthobacter rizhaonensis</name>
    <dbReference type="NCBI Taxonomy" id="2730337"/>
    <lineage>
        <taxon>Bacteria</taxon>
        <taxon>Pseudomonadati</taxon>
        <taxon>Pseudomonadota</taxon>
        <taxon>Alphaproteobacteria</taxon>
        <taxon>Sphingomonadales</taxon>
        <taxon>Erythrobacteraceae</taxon>
        <taxon>Pontixanthobacter</taxon>
    </lineage>
</organism>
<dbReference type="RefSeq" id="WP_170009287.1">
    <property type="nucleotide sequence ID" value="NZ_JABCRE010000002.1"/>
</dbReference>
<sequence length="79" mass="7957">MSSIAALVAVVAIIPAAMNPSLVVRDKTLSALVCGSGVTVSIPVGSPDLPGSVPSMCCAKGCQTKSRKLAKSAQFDPEQ</sequence>
<evidence type="ECO:0000313" key="1">
    <source>
        <dbReference type="EMBL" id="NMW30531.1"/>
    </source>
</evidence>
<dbReference type="Proteomes" id="UP000561181">
    <property type="component" value="Unassembled WGS sequence"/>
</dbReference>
<proteinExistence type="predicted"/>
<evidence type="ECO:0000313" key="2">
    <source>
        <dbReference type="Proteomes" id="UP000561181"/>
    </source>
</evidence>
<protein>
    <submittedName>
        <fullName evidence="1">Uncharacterized protein</fullName>
    </submittedName>
</protein>
<keyword evidence="2" id="KW-1185">Reference proteome</keyword>
<accession>A0A848QAL8</accession>
<name>A0A848QAL8_9SPHN</name>
<comment type="caution">
    <text evidence="1">The sequence shown here is derived from an EMBL/GenBank/DDBJ whole genome shotgun (WGS) entry which is preliminary data.</text>
</comment>
<dbReference type="EMBL" id="JABCRE010000002">
    <property type="protein sequence ID" value="NMW30531.1"/>
    <property type="molecule type" value="Genomic_DNA"/>
</dbReference>
<gene>
    <name evidence="1" type="ORF">HKD42_00425</name>
</gene>